<name>A0A918MZA4_9ALTE</name>
<evidence type="ECO:0000313" key="4">
    <source>
        <dbReference type="EMBL" id="GGW86471.1"/>
    </source>
</evidence>
<keyword evidence="5" id="KW-1185">Reference proteome</keyword>
<dbReference type="GO" id="GO:0003677">
    <property type="term" value="F:DNA binding"/>
    <property type="evidence" value="ECO:0007669"/>
    <property type="project" value="InterPro"/>
</dbReference>
<proteinExistence type="predicted"/>
<keyword evidence="2" id="KW-0472">Membrane</keyword>
<dbReference type="PANTHER" id="PTHR34475:SF1">
    <property type="entry name" value="CYTOSKELETON PROTEIN RODZ"/>
    <property type="match status" value="1"/>
</dbReference>
<evidence type="ECO:0000259" key="3">
    <source>
        <dbReference type="PROSITE" id="PS50943"/>
    </source>
</evidence>
<sequence length="351" mass="37847">MVSDEQPKEIQDTEDTTETSTASPGRLLKAGREKQGLSQQQVADKLFLKAEQIDNLEQDRIDEKTSVTFTRGYIRNYAKQLGLSQEEVIAEFDRLHSSSKQTAKLQSFSRRVAKQNHDDRWMMVTYGIVVLLVAGVVVWWYQQSGNDNLVESAPESTVAQRSESPSDTASGSQPQRSDEPLSAVPERTDSLPDADRGAPSQDTDTSSAPEAGMDNDTLPSAQSSSEEKPGDLPATVASQEAQTEAAPDLADSQPRESVTESGTAGSGESAAIDMVFRFADDCWVNIEDGTGEAIAYGIKQAGRVMEISGVPPVEVTLGAPDNVQITVNGEAVDMSVYPGGRTARFSLPIQD</sequence>
<dbReference type="RefSeq" id="WP_189406081.1">
    <property type="nucleotide sequence ID" value="NZ_BMXP01000004.1"/>
</dbReference>
<dbReference type="InterPro" id="IPR025194">
    <property type="entry name" value="RodZ-like_C"/>
</dbReference>
<dbReference type="EMBL" id="BMXP01000004">
    <property type="protein sequence ID" value="GGW86471.1"/>
    <property type="molecule type" value="Genomic_DNA"/>
</dbReference>
<evidence type="ECO:0000256" key="2">
    <source>
        <dbReference type="SAM" id="Phobius"/>
    </source>
</evidence>
<dbReference type="Pfam" id="PF13464">
    <property type="entry name" value="RodZ_C"/>
    <property type="match status" value="1"/>
</dbReference>
<feature type="transmembrane region" description="Helical" evidence="2">
    <location>
        <begin position="121"/>
        <end position="141"/>
    </location>
</feature>
<comment type="caution">
    <text evidence="4">The sequence shown here is derived from an EMBL/GenBank/DDBJ whole genome shotgun (WGS) entry which is preliminary data.</text>
</comment>
<dbReference type="SUPFAM" id="SSF47413">
    <property type="entry name" value="lambda repressor-like DNA-binding domains"/>
    <property type="match status" value="1"/>
</dbReference>
<evidence type="ECO:0000256" key="1">
    <source>
        <dbReference type="SAM" id="MobiDB-lite"/>
    </source>
</evidence>
<reference evidence="4" key="1">
    <citation type="journal article" date="2014" name="Int. J. Syst. Evol. Microbiol.">
        <title>Complete genome sequence of Corynebacterium casei LMG S-19264T (=DSM 44701T), isolated from a smear-ripened cheese.</title>
        <authorList>
            <consortium name="US DOE Joint Genome Institute (JGI-PGF)"/>
            <person name="Walter F."/>
            <person name="Albersmeier A."/>
            <person name="Kalinowski J."/>
            <person name="Ruckert C."/>
        </authorList>
    </citation>
    <scope>NUCLEOTIDE SEQUENCE</scope>
    <source>
        <strain evidence="4">KCTC 22164</strain>
    </source>
</reference>
<organism evidence="4 5">
    <name type="scientific">Alteromonas halophila</name>
    <dbReference type="NCBI Taxonomy" id="516698"/>
    <lineage>
        <taxon>Bacteria</taxon>
        <taxon>Pseudomonadati</taxon>
        <taxon>Pseudomonadota</taxon>
        <taxon>Gammaproteobacteria</taxon>
        <taxon>Alteromonadales</taxon>
        <taxon>Alteromonadaceae</taxon>
        <taxon>Alteromonas/Salinimonas group</taxon>
        <taxon>Alteromonas</taxon>
    </lineage>
</organism>
<evidence type="ECO:0000313" key="5">
    <source>
        <dbReference type="Proteomes" id="UP000631300"/>
    </source>
</evidence>
<dbReference type="CDD" id="cd00093">
    <property type="entry name" value="HTH_XRE"/>
    <property type="match status" value="1"/>
</dbReference>
<dbReference type="PROSITE" id="PS50943">
    <property type="entry name" value="HTH_CROC1"/>
    <property type="match status" value="1"/>
</dbReference>
<dbReference type="Proteomes" id="UP000631300">
    <property type="component" value="Unassembled WGS sequence"/>
</dbReference>
<feature type="compositionally biased region" description="Basic and acidic residues" evidence="1">
    <location>
        <begin position="1"/>
        <end position="11"/>
    </location>
</feature>
<feature type="domain" description="HTH cro/C1-type" evidence="3">
    <location>
        <begin position="28"/>
        <end position="88"/>
    </location>
</feature>
<dbReference type="Pfam" id="PF13413">
    <property type="entry name" value="HTH_25"/>
    <property type="match status" value="1"/>
</dbReference>
<dbReference type="InterPro" id="IPR050400">
    <property type="entry name" value="Bact_Cytoskel_RodZ"/>
</dbReference>
<feature type="region of interest" description="Disordered" evidence="1">
    <location>
        <begin position="151"/>
        <end position="266"/>
    </location>
</feature>
<dbReference type="AlphaFoldDB" id="A0A918MZA4"/>
<dbReference type="InterPro" id="IPR010982">
    <property type="entry name" value="Lambda_DNA-bd_dom_sf"/>
</dbReference>
<keyword evidence="2" id="KW-0812">Transmembrane</keyword>
<reference evidence="4" key="2">
    <citation type="submission" date="2020-09" db="EMBL/GenBank/DDBJ databases">
        <authorList>
            <person name="Sun Q."/>
            <person name="Kim S."/>
        </authorList>
    </citation>
    <scope>NUCLEOTIDE SEQUENCE</scope>
    <source>
        <strain evidence="4">KCTC 22164</strain>
    </source>
</reference>
<dbReference type="InterPro" id="IPR001387">
    <property type="entry name" value="Cro/C1-type_HTH"/>
</dbReference>
<accession>A0A918MZA4</accession>
<feature type="region of interest" description="Disordered" evidence="1">
    <location>
        <begin position="1"/>
        <end position="39"/>
    </location>
</feature>
<feature type="compositionally biased region" description="Polar residues" evidence="1">
    <location>
        <begin position="151"/>
        <end position="175"/>
    </location>
</feature>
<dbReference type="Gene3D" id="1.10.260.40">
    <property type="entry name" value="lambda repressor-like DNA-binding domains"/>
    <property type="match status" value="1"/>
</dbReference>
<protein>
    <recommendedName>
        <fullName evidence="3">HTH cro/C1-type domain-containing protein</fullName>
    </recommendedName>
</protein>
<dbReference type="PANTHER" id="PTHR34475">
    <property type="match status" value="1"/>
</dbReference>
<feature type="compositionally biased region" description="Basic and acidic residues" evidence="1">
    <location>
        <begin position="186"/>
        <end position="196"/>
    </location>
</feature>
<dbReference type="SMART" id="SM00530">
    <property type="entry name" value="HTH_XRE"/>
    <property type="match status" value="1"/>
</dbReference>
<gene>
    <name evidence="4" type="ORF">GCM10007391_20190</name>
</gene>
<keyword evidence="2" id="KW-1133">Transmembrane helix</keyword>